<accession>A0AAV2GYP5</accession>
<dbReference type="Gene3D" id="3.30.980.10">
    <property type="entry name" value="Threonyl-trna Synthetase, Chain A, domain 2"/>
    <property type="match status" value="1"/>
</dbReference>
<evidence type="ECO:0000259" key="2">
    <source>
        <dbReference type="Pfam" id="PF02824"/>
    </source>
</evidence>
<name>A0AAV2GYP5_LYMST</name>
<dbReference type="Proteomes" id="UP001497497">
    <property type="component" value="Unassembled WGS sequence"/>
</dbReference>
<dbReference type="GO" id="GO:0005739">
    <property type="term" value="C:mitochondrion"/>
    <property type="evidence" value="ECO:0007669"/>
    <property type="project" value="TreeGrafter"/>
</dbReference>
<dbReference type="GO" id="GO:0000166">
    <property type="term" value="F:nucleotide binding"/>
    <property type="evidence" value="ECO:0007669"/>
    <property type="project" value="InterPro"/>
</dbReference>
<organism evidence="3 4">
    <name type="scientific">Lymnaea stagnalis</name>
    <name type="common">Great pond snail</name>
    <name type="synonym">Helix stagnalis</name>
    <dbReference type="NCBI Taxonomy" id="6523"/>
    <lineage>
        <taxon>Eukaryota</taxon>
        <taxon>Metazoa</taxon>
        <taxon>Spiralia</taxon>
        <taxon>Lophotrochozoa</taxon>
        <taxon>Mollusca</taxon>
        <taxon>Gastropoda</taxon>
        <taxon>Heterobranchia</taxon>
        <taxon>Euthyneura</taxon>
        <taxon>Panpulmonata</taxon>
        <taxon>Hygrophila</taxon>
        <taxon>Lymnaeoidea</taxon>
        <taxon>Lymnaeidae</taxon>
        <taxon>Lymnaea</taxon>
    </lineage>
</organism>
<dbReference type="InterPro" id="IPR018163">
    <property type="entry name" value="Thr/Ala-tRNA-synth_IIc_edit"/>
</dbReference>
<dbReference type="Pfam" id="PF02824">
    <property type="entry name" value="TGS"/>
    <property type="match status" value="1"/>
</dbReference>
<dbReference type="InterPro" id="IPR050062">
    <property type="entry name" value="Pro-tRNA_synthetase"/>
</dbReference>
<protein>
    <recommendedName>
        <fullName evidence="2">TGS domain-containing protein</fullName>
    </recommendedName>
</protein>
<evidence type="ECO:0000313" key="4">
    <source>
        <dbReference type="Proteomes" id="UP001497497"/>
    </source>
</evidence>
<reference evidence="3 4" key="1">
    <citation type="submission" date="2024-04" db="EMBL/GenBank/DDBJ databases">
        <authorList>
            <consortium name="Genoscope - CEA"/>
            <person name="William W."/>
        </authorList>
    </citation>
    <scope>NUCLEOTIDE SEQUENCE [LARGE SCALE GENOMIC DNA]</scope>
</reference>
<proteinExistence type="predicted"/>
<dbReference type="InterPro" id="IPR004095">
    <property type="entry name" value="TGS"/>
</dbReference>
<dbReference type="CDD" id="cd01667">
    <property type="entry name" value="TGS_ThrRS"/>
    <property type="match status" value="1"/>
</dbReference>
<dbReference type="PANTHER" id="PTHR42753">
    <property type="entry name" value="MITOCHONDRIAL RIBOSOME PROTEIN L39/PROLYL-TRNA LIGASE FAMILY MEMBER"/>
    <property type="match status" value="1"/>
</dbReference>
<feature type="domain" description="TGS" evidence="2">
    <location>
        <begin position="83"/>
        <end position="125"/>
    </location>
</feature>
<evidence type="ECO:0000256" key="1">
    <source>
        <dbReference type="SAM" id="MobiDB-lite"/>
    </source>
</evidence>
<keyword evidence="4" id="KW-1185">Reference proteome</keyword>
<sequence length="342" mass="38954">MASTFQNLRHSCLKSMSHNRIHKCIRMFSSQSLTNTDVRKKRIELFDKEKERQVGLVTRVEKIEVKHVGIPEDCTLIMNKYLSTPFNCAMHMQELLMTRSALALVNGQPWDMHRPLETDCEIKFLHFEEEDPRIVNNAFWRTCSFVLGHVLETAFQDKFYIELCSFPSPNVSSGSFVYDADLKLGDWKPSKTELNCLSRIGLRLNFADLKFQRLDVPVSVAQDMFSDNRFKRAQIPAIASKSKSGSTVTMYRMGDHIDISAGPMIANTSQIGRYSITAIHDIESPSFGKLSRVQGLALPTQIMLHSWTYDTILRPRAAKLNPGPLPDLKAPETHIQQQLPSH</sequence>
<feature type="region of interest" description="Disordered" evidence="1">
    <location>
        <begin position="323"/>
        <end position="342"/>
    </location>
</feature>
<evidence type="ECO:0000313" key="3">
    <source>
        <dbReference type="EMBL" id="CAL1526483.1"/>
    </source>
</evidence>
<dbReference type="GO" id="GO:0003723">
    <property type="term" value="F:RNA binding"/>
    <property type="evidence" value="ECO:0007669"/>
    <property type="project" value="TreeGrafter"/>
</dbReference>
<dbReference type="AlphaFoldDB" id="A0AAV2GYP5"/>
<dbReference type="PANTHER" id="PTHR42753:SF9">
    <property type="entry name" value="LARGE RIBOSOMAL SUBUNIT PROTEIN ML39"/>
    <property type="match status" value="1"/>
</dbReference>
<dbReference type="InterPro" id="IPR012675">
    <property type="entry name" value="Beta-grasp_dom_sf"/>
</dbReference>
<gene>
    <name evidence="3" type="ORF">GSLYS_00000660001</name>
</gene>
<dbReference type="SUPFAM" id="SSF55186">
    <property type="entry name" value="ThrRS/AlaRS common domain"/>
    <property type="match status" value="1"/>
</dbReference>
<dbReference type="Gene3D" id="3.10.20.30">
    <property type="match status" value="1"/>
</dbReference>
<comment type="caution">
    <text evidence="3">The sequence shown here is derived from an EMBL/GenBank/DDBJ whole genome shotgun (WGS) entry which is preliminary data.</text>
</comment>
<dbReference type="EMBL" id="CAXITT010000006">
    <property type="protein sequence ID" value="CAL1526483.1"/>
    <property type="molecule type" value="Genomic_DNA"/>
</dbReference>